<dbReference type="InterPro" id="IPR052513">
    <property type="entry name" value="Thioester_dehydratase-like"/>
</dbReference>
<dbReference type="InterPro" id="IPR002878">
    <property type="entry name" value="ChsH2_C"/>
</dbReference>
<feature type="domain" description="ChsH2 C-terminal OB-fold" evidence="2">
    <location>
        <begin position="57"/>
        <end position="117"/>
    </location>
</feature>
<sequence length="146" mass="15395">MTGVLPAVVRDDASASFFEAAARGELLVKRGPTGTVLAPEARTDPTTGSSDLQTCVASGEGTLISWTVVHRAPLPVLAACVPYVSAIVELAEGPWLMVRLLVDDASRLREGDPVRVRYLRSGDGEEEGDVVPVFEPVETGPSRGLP</sequence>
<dbReference type="STRING" id="292462.AWC05_17925"/>
<evidence type="ECO:0000256" key="1">
    <source>
        <dbReference type="SAM" id="MobiDB-lite"/>
    </source>
</evidence>
<protein>
    <recommendedName>
        <fullName evidence="2">ChsH2 C-terminal OB-fold domain-containing protein</fullName>
    </recommendedName>
</protein>
<keyword evidence="4" id="KW-1185">Reference proteome</keyword>
<accession>A0A1X1UCB2</accession>
<reference evidence="3 4" key="1">
    <citation type="submission" date="2016-01" db="EMBL/GenBank/DDBJ databases">
        <title>The new phylogeny of the genus Mycobacterium.</title>
        <authorList>
            <person name="Tarcisio F."/>
            <person name="Conor M."/>
            <person name="Antonella G."/>
            <person name="Elisabetta G."/>
            <person name="Giulia F.S."/>
            <person name="Sara T."/>
            <person name="Anna F."/>
            <person name="Clotilde B."/>
            <person name="Roberto B."/>
            <person name="Veronica D.S."/>
            <person name="Fabio R."/>
            <person name="Monica P."/>
            <person name="Olivier J."/>
            <person name="Enrico T."/>
            <person name="Nicola S."/>
        </authorList>
    </citation>
    <scope>NUCLEOTIDE SEQUENCE [LARGE SCALE GENOMIC DNA]</scope>
    <source>
        <strain evidence="3 4">DSM 44852</strain>
    </source>
</reference>
<dbReference type="Pfam" id="PF01796">
    <property type="entry name" value="OB_ChsH2_C"/>
    <property type="match status" value="1"/>
</dbReference>
<dbReference type="Proteomes" id="UP000193010">
    <property type="component" value="Unassembled WGS sequence"/>
</dbReference>
<proteinExistence type="predicted"/>
<evidence type="ECO:0000313" key="4">
    <source>
        <dbReference type="Proteomes" id="UP000193010"/>
    </source>
</evidence>
<dbReference type="InterPro" id="IPR012340">
    <property type="entry name" value="NA-bd_OB-fold"/>
</dbReference>
<dbReference type="AlphaFoldDB" id="A0A1X1UCB2"/>
<evidence type="ECO:0000313" key="3">
    <source>
        <dbReference type="EMBL" id="ORV54477.1"/>
    </source>
</evidence>
<name>A0A1X1UCB2_MYCFL</name>
<dbReference type="EMBL" id="LQOV01000008">
    <property type="protein sequence ID" value="ORV54477.1"/>
    <property type="molecule type" value="Genomic_DNA"/>
</dbReference>
<evidence type="ECO:0000259" key="2">
    <source>
        <dbReference type="Pfam" id="PF01796"/>
    </source>
</evidence>
<dbReference type="SUPFAM" id="SSF50249">
    <property type="entry name" value="Nucleic acid-binding proteins"/>
    <property type="match status" value="1"/>
</dbReference>
<dbReference type="PANTHER" id="PTHR34075:SF5">
    <property type="entry name" value="BLR3430 PROTEIN"/>
    <property type="match status" value="1"/>
</dbReference>
<dbReference type="PANTHER" id="PTHR34075">
    <property type="entry name" value="BLR3430 PROTEIN"/>
    <property type="match status" value="1"/>
</dbReference>
<feature type="region of interest" description="Disordered" evidence="1">
    <location>
        <begin position="119"/>
        <end position="146"/>
    </location>
</feature>
<comment type="caution">
    <text evidence="3">The sequence shown here is derived from an EMBL/GenBank/DDBJ whole genome shotgun (WGS) entry which is preliminary data.</text>
</comment>
<organism evidence="3 4">
    <name type="scientific">Mycobacterium florentinum</name>
    <dbReference type="NCBI Taxonomy" id="292462"/>
    <lineage>
        <taxon>Bacteria</taxon>
        <taxon>Bacillati</taxon>
        <taxon>Actinomycetota</taxon>
        <taxon>Actinomycetes</taxon>
        <taxon>Mycobacteriales</taxon>
        <taxon>Mycobacteriaceae</taxon>
        <taxon>Mycobacterium</taxon>
        <taxon>Mycobacterium simiae complex</taxon>
    </lineage>
</organism>
<gene>
    <name evidence="3" type="ORF">AWC05_17925</name>
</gene>
<dbReference type="RefSeq" id="WP_085221539.1">
    <property type="nucleotide sequence ID" value="NZ_AP022576.1"/>
</dbReference>
<dbReference type="OrthoDB" id="4542282at2"/>